<dbReference type="CDD" id="cd00161">
    <property type="entry name" value="beta-trefoil_Ricin-like"/>
    <property type="match status" value="1"/>
</dbReference>
<feature type="region of interest" description="Disordered" evidence="1">
    <location>
        <begin position="26"/>
        <end position="99"/>
    </location>
</feature>
<sequence>MAVLAGALLLGLGGWFLFRDDGTEGDGTRTGAVGTTGSTPPGSPAPGGAEGTDAPGGAGRTQGPGTADPSAGPGGADGTESPGTAGREAEGPPVHIGWARISPARTPGLCVTEGRERGGGGTQQIAVQVPCAEDPVPRTRIEPVGNGRYFVEWHHPRLGRGCLTGIGGGLLQAWLKCRPDAPEQTFRIEPAGPAEGSGAPSAGTDGAAGATAYRLRSADGTLCWGLRGDDVAVGAEVVRERCTGGADQRFLIGAD</sequence>
<dbReference type="Proteomes" id="UP000807371">
    <property type="component" value="Unassembled WGS sequence"/>
</dbReference>
<gene>
    <name evidence="2" type="ORF">IHE55_16455</name>
</gene>
<dbReference type="InterPro" id="IPR035992">
    <property type="entry name" value="Ricin_B-like_lectins"/>
</dbReference>
<dbReference type="SUPFAM" id="SSF50370">
    <property type="entry name" value="Ricin B-like lectins"/>
    <property type="match status" value="1"/>
</dbReference>
<accession>A0ABS0NM66</accession>
<dbReference type="Gene3D" id="2.80.10.50">
    <property type="match status" value="1"/>
</dbReference>
<evidence type="ECO:0000313" key="2">
    <source>
        <dbReference type="EMBL" id="MBH5336280.1"/>
    </source>
</evidence>
<organism evidence="2 3">
    <name type="scientific">Streptomyces pactum</name>
    <dbReference type="NCBI Taxonomy" id="68249"/>
    <lineage>
        <taxon>Bacteria</taxon>
        <taxon>Bacillati</taxon>
        <taxon>Actinomycetota</taxon>
        <taxon>Actinomycetes</taxon>
        <taxon>Kitasatosporales</taxon>
        <taxon>Streptomycetaceae</taxon>
        <taxon>Streptomyces</taxon>
    </lineage>
</organism>
<proteinExistence type="predicted"/>
<feature type="compositionally biased region" description="Low complexity" evidence="1">
    <location>
        <begin position="29"/>
        <end position="40"/>
    </location>
</feature>
<dbReference type="EMBL" id="JACYXC010000001">
    <property type="protein sequence ID" value="MBH5336280.1"/>
    <property type="molecule type" value="Genomic_DNA"/>
</dbReference>
<evidence type="ECO:0008006" key="4">
    <source>
        <dbReference type="Google" id="ProtNLM"/>
    </source>
</evidence>
<feature type="compositionally biased region" description="Gly residues" evidence="1">
    <location>
        <begin position="48"/>
        <end position="62"/>
    </location>
</feature>
<evidence type="ECO:0000256" key="1">
    <source>
        <dbReference type="SAM" id="MobiDB-lite"/>
    </source>
</evidence>
<reference evidence="2 3" key="1">
    <citation type="submission" date="2020-09" db="EMBL/GenBank/DDBJ databases">
        <title>Biosynthesis of the nuclear factor of activated T cells inhibitor NFAT-133 and its congeners in Streptomyces pactum.</title>
        <authorList>
            <person name="Zhou W."/>
            <person name="Posri P."/>
            <person name="Abugrain M.E."/>
            <person name="Weisberg A.J."/>
            <person name="Chang J.H."/>
            <person name="Mahmud T."/>
        </authorList>
    </citation>
    <scope>NUCLEOTIDE SEQUENCE [LARGE SCALE GENOMIC DNA]</scope>
    <source>
        <strain evidence="2 3">ATCC 27456</strain>
    </source>
</reference>
<protein>
    <recommendedName>
        <fullName evidence="4">Ricin B lectin domain-containing protein</fullName>
    </recommendedName>
</protein>
<dbReference type="RefSeq" id="WP_197989711.1">
    <property type="nucleotide sequence ID" value="NZ_JACYXC010000001.1"/>
</dbReference>
<comment type="caution">
    <text evidence="2">The sequence shown here is derived from an EMBL/GenBank/DDBJ whole genome shotgun (WGS) entry which is preliminary data.</text>
</comment>
<name>A0ABS0NM66_9ACTN</name>
<evidence type="ECO:0000313" key="3">
    <source>
        <dbReference type="Proteomes" id="UP000807371"/>
    </source>
</evidence>
<keyword evidence="3" id="KW-1185">Reference proteome</keyword>